<gene>
    <name evidence="1" type="ORF">N0V87_001656</name>
</gene>
<proteinExistence type="predicted"/>
<comment type="caution">
    <text evidence="1">The sequence shown here is derived from an EMBL/GenBank/DDBJ whole genome shotgun (WGS) entry which is preliminary data.</text>
</comment>
<protein>
    <submittedName>
        <fullName evidence="1">Uncharacterized protein</fullName>
    </submittedName>
</protein>
<accession>A0A9W8X631</accession>
<name>A0A9W8X631_9PLEO</name>
<dbReference type="OrthoDB" id="3262926at2759"/>
<dbReference type="AlphaFoldDB" id="A0A9W8X631"/>
<organism evidence="1 2">
    <name type="scientific">Didymella glomerata</name>
    <dbReference type="NCBI Taxonomy" id="749621"/>
    <lineage>
        <taxon>Eukaryota</taxon>
        <taxon>Fungi</taxon>
        <taxon>Dikarya</taxon>
        <taxon>Ascomycota</taxon>
        <taxon>Pezizomycotina</taxon>
        <taxon>Dothideomycetes</taxon>
        <taxon>Pleosporomycetidae</taxon>
        <taxon>Pleosporales</taxon>
        <taxon>Pleosporineae</taxon>
        <taxon>Didymellaceae</taxon>
        <taxon>Didymella</taxon>
    </lineage>
</organism>
<dbReference type="Proteomes" id="UP001140562">
    <property type="component" value="Unassembled WGS sequence"/>
</dbReference>
<reference evidence="1" key="1">
    <citation type="submission" date="2022-10" db="EMBL/GenBank/DDBJ databases">
        <title>Tapping the CABI collections for fungal endophytes: first genome assemblies for Collariella, Neodidymelliopsis, Ascochyta clinopodiicola, Didymella pomorum, Didymosphaeria variabile, Neocosmospora piperis and Neocucurbitaria cava.</title>
        <authorList>
            <person name="Hill R."/>
        </authorList>
    </citation>
    <scope>NUCLEOTIDE SEQUENCE</scope>
    <source>
        <strain evidence="1">IMI 360193</strain>
    </source>
</reference>
<keyword evidence="2" id="KW-1185">Reference proteome</keyword>
<sequence length="167" mass="18659">MENDEGWAELERLARAAEAADVQLASEHPANDTIERWQKLFGYSSQEAVQLIGSQRSDDDHWGLVKTEKEALGHDRESYEHSLQLKSVFASQSAAVPHPDGGLVLLFRLGGLLSSPERVQEVAGLEEPPVIQDGWSERGPVKFVMVDEGAKKKLEEWLTQQSVLQQR</sequence>
<evidence type="ECO:0000313" key="1">
    <source>
        <dbReference type="EMBL" id="KAJ4341641.1"/>
    </source>
</evidence>
<evidence type="ECO:0000313" key="2">
    <source>
        <dbReference type="Proteomes" id="UP001140562"/>
    </source>
</evidence>
<dbReference type="EMBL" id="JAPEUV010000010">
    <property type="protein sequence ID" value="KAJ4341641.1"/>
    <property type="molecule type" value="Genomic_DNA"/>
</dbReference>